<dbReference type="AlphaFoldDB" id="A0A0E9V9D5"/>
<protein>
    <submittedName>
        <fullName evidence="1">Uncharacterized protein</fullName>
    </submittedName>
</protein>
<proteinExistence type="predicted"/>
<dbReference type="EMBL" id="GBXM01034769">
    <property type="protein sequence ID" value="JAH73808.1"/>
    <property type="molecule type" value="Transcribed_RNA"/>
</dbReference>
<sequence>MSDGAHIYTKWNIKLITR</sequence>
<reference evidence="1" key="2">
    <citation type="journal article" date="2015" name="Fish Shellfish Immunol.">
        <title>Early steps in the European eel (Anguilla anguilla)-Vibrio vulnificus interaction in the gills: Role of the RtxA13 toxin.</title>
        <authorList>
            <person name="Callol A."/>
            <person name="Pajuelo D."/>
            <person name="Ebbesson L."/>
            <person name="Teles M."/>
            <person name="MacKenzie S."/>
            <person name="Amaro C."/>
        </authorList>
    </citation>
    <scope>NUCLEOTIDE SEQUENCE</scope>
</reference>
<name>A0A0E9V9D5_ANGAN</name>
<organism evidence="1">
    <name type="scientific">Anguilla anguilla</name>
    <name type="common">European freshwater eel</name>
    <name type="synonym">Muraena anguilla</name>
    <dbReference type="NCBI Taxonomy" id="7936"/>
    <lineage>
        <taxon>Eukaryota</taxon>
        <taxon>Metazoa</taxon>
        <taxon>Chordata</taxon>
        <taxon>Craniata</taxon>
        <taxon>Vertebrata</taxon>
        <taxon>Euteleostomi</taxon>
        <taxon>Actinopterygii</taxon>
        <taxon>Neopterygii</taxon>
        <taxon>Teleostei</taxon>
        <taxon>Anguilliformes</taxon>
        <taxon>Anguillidae</taxon>
        <taxon>Anguilla</taxon>
    </lineage>
</organism>
<accession>A0A0E9V9D5</accession>
<evidence type="ECO:0000313" key="1">
    <source>
        <dbReference type="EMBL" id="JAH73808.1"/>
    </source>
</evidence>
<reference evidence="1" key="1">
    <citation type="submission" date="2014-11" db="EMBL/GenBank/DDBJ databases">
        <authorList>
            <person name="Amaro Gonzalez C."/>
        </authorList>
    </citation>
    <scope>NUCLEOTIDE SEQUENCE</scope>
</reference>